<protein>
    <submittedName>
        <fullName evidence="1">Uncharacterized protein</fullName>
    </submittedName>
</protein>
<dbReference type="STRING" id="1802660.A2735_00725"/>
<dbReference type="EMBL" id="MGJA01000003">
    <property type="protein sequence ID" value="OGM98218.1"/>
    <property type="molecule type" value="Genomic_DNA"/>
</dbReference>
<dbReference type="AlphaFoldDB" id="A0A1F8EDQ8"/>
<gene>
    <name evidence="1" type="ORF">A2735_00725</name>
</gene>
<reference evidence="1 2" key="1">
    <citation type="journal article" date="2016" name="Nat. Commun.">
        <title>Thousands of microbial genomes shed light on interconnected biogeochemical processes in an aquifer system.</title>
        <authorList>
            <person name="Anantharaman K."/>
            <person name="Brown C.T."/>
            <person name="Hug L.A."/>
            <person name="Sharon I."/>
            <person name="Castelle C.J."/>
            <person name="Probst A.J."/>
            <person name="Thomas B.C."/>
            <person name="Singh A."/>
            <person name="Wilkins M.J."/>
            <person name="Karaoz U."/>
            <person name="Brodie E.L."/>
            <person name="Williams K.H."/>
            <person name="Hubbard S.S."/>
            <person name="Banfield J.F."/>
        </authorList>
    </citation>
    <scope>NUCLEOTIDE SEQUENCE [LARGE SCALE GENOMIC DNA]</scope>
</reference>
<sequence>MAYRCGNHATQFLNNQEAEMAPKTVAEEPTRPPKSPFSFLVDAKLSVEKSTTRTKIRQTHLENNKVNDPYTDRVRDLLESTEETIDGWITEELRKHPAYPWFSRIKGIGNENIAKVVGLVDIHKAPTISSLWRYAGMHVTNVVVTPEQQLEEAEKSLAGLQSKLAELRKKYAKNPEKEAEDIQVLRSHKIGGLAFALQGRFGHDLEPVTRGYAPTRSMYKATGTKLDYNSELRVMCFRLAGSLIKAQGKYAEFYDRAKLGIVQKLQAEGTLIVPTLELPTNGNGKIFEPVGTIATGHVHMRAQRKMNKLFLSHLWLVWRQAEGLPVSKPYTHAILGHAEAGLIDPWDMVEKKPAPKPRRKTVTV</sequence>
<organism evidence="1 2">
    <name type="scientific">Candidatus Yanofskybacteria bacterium RIFCSPHIGHO2_01_FULL_41_21</name>
    <dbReference type="NCBI Taxonomy" id="1802660"/>
    <lineage>
        <taxon>Bacteria</taxon>
        <taxon>Candidatus Yanofskyibacteriota</taxon>
    </lineage>
</organism>
<evidence type="ECO:0000313" key="1">
    <source>
        <dbReference type="EMBL" id="OGM98218.1"/>
    </source>
</evidence>
<evidence type="ECO:0000313" key="2">
    <source>
        <dbReference type="Proteomes" id="UP000178520"/>
    </source>
</evidence>
<comment type="caution">
    <text evidence="1">The sequence shown here is derived from an EMBL/GenBank/DDBJ whole genome shotgun (WGS) entry which is preliminary data.</text>
</comment>
<name>A0A1F8EDQ8_9BACT</name>
<dbReference type="Proteomes" id="UP000178520">
    <property type="component" value="Unassembled WGS sequence"/>
</dbReference>
<proteinExistence type="predicted"/>
<accession>A0A1F8EDQ8</accession>